<dbReference type="InterPro" id="IPR005976">
    <property type="entry name" value="Nase_Mo-Fe_CF_bsu"/>
</dbReference>
<comment type="catalytic activity">
    <reaction evidence="13 15">
        <text>N2 + 8 reduced [2Fe-2S]-[ferredoxin] + 16 ATP + 16 H2O = H2 + 8 oxidized [2Fe-2S]-[ferredoxin] + 2 NH4(+) + 16 ADP + 16 phosphate + 6 H(+)</text>
        <dbReference type="Rhea" id="RHEA:21448"/>
        <dbReference type="Rhea" id="RHEA-COMP:10000"/>
        <dbReference type="Rhea" id="RHEA-COMP:10001"/>
        <dbReference type="ChEBI" id="CHEBI:15377"/>
        <dbReference type="ChEBI" id="CHEBI:15378"/>
        <dbReference type="ChEBI" id="CHEBI:17997"/>
        <dbReference type="ChEBI" id="CHEBI:18276"/>
        <dbReference type="ChEBI" id="CHEBI:28938"/>
        <dbReference type="ChEBI" id="CHEBI:30616"/>
        <dbReference type="ChEBI" id="CHEBI:33737"/>
        <dbReference type="ChEBI" id="CHEBI:33738"/>
        <dbReference type="ChEBI" id="CHEBI:43474"/>
        <dbReference type="ChEBI" id="CHEBI:456216"/>
        <dbReference type="EC" id="1.18.6.1"/>
    </reaction>
</comment>
<evidence type="ECO:0000256" key="1">
    <source>
        <dbReference type="ARBA" id="ARBA00002621"/>
    </source>
</evidence>
<dbReference type="Proteomes" id="UP000468766">
    <property type="component" value="Unassembled WGS sequence"/>
</dbReference>
<dbReference type="PROSITE" id="PS00090">
    <property type="entry name" value="NITROGENASE_1_2"/>
    <property type="match status" value="1"/>
</dbReference>
<evidence type="ECO:0000259" key="16">
    <source>
        <dbReference type="Pfam" id="PF00148"/>
    </source>
</evidence>
<comment type="caution">
    <text evidence="17">The sequence shown here is derived from an EMBL/GenBank/DDBJ whole genome shotgun (WGS) entry which is preliminary data.</text>
</comment>
<keyword evidence="12 14" id="KW-0535">Nitrogen fixation</keyword>
<dbReference type="NCBIfam" id="TIGR01286">
    <property type="entry name" value="nifK"/>
    <property type="match status" value="1"/>
</dbReference>
<dbReference type="AlphaFoldDB" id="A0A6I0F118"/>
<dbReference type="EMBL" id="WBXO01000004">
    <property type="protein sequence ID" value="KAB2952887.1"/>
    <property type="molecule type" value="Genomic_DNA"/>
</dbReference>
<evidence type="ECO:0000256" key="8">
    <source>
        <dbReference type="ARBA" id="ARBA00022840"/>
    </source>
</evidence>
<keyword evidence="8 15" id="KW-0067">ATP-binding</keyword>
<dbReference type="GO" id="GO:0051536">
    <property type="term" value="F:iron-sulfur cluster binding"/>
    <property type="evidence" value="ECO:0007669"/>
    <property type="project" value="UniProtKB-KW"/>
</dbReference>
<organism evidence="17 18">
    <name type="scientific">Heliorestis acidaminivorans</name>
    <dbReference type="NCBI Taxonomy" id="553427"/>
    <lineage>
        <taxon>Bacteria</taxon>
        <taxon>Bacillati</taxon>
        <taxon>Bacillota</taxon>
        <taxon>Clostridia</taxon>
        <taxon>Eubacteriales</taxon>
        <taxon>Heliobacteriaceae</taxon>
        <taxon>Heliorestis</taxon>
    </lineage>
</organism>
<dbReference type="InterPro" id="IPR000510">
    <property type="entry name" value="Nase/OxRdtase_comp1"/>
</dbReference>
<evidence type="ECO:0000256" key="10">
    <source>
        <dbReference type="ARBA" id="ARBA00023004"/>
    </source>
</evidence>
<evidence type="ECO:0000313" key="17">
    <source>
        <dbReference type="EMBL" id="KAB2952887.1"/>
    </source>
</evidence>
<accession>A0A6I0F118</accession>
<dbReference type="EC" id="1.18.6.1" evidence="4 15"/>
<dbReference type="RefSeq" id="WP_151619546.1">
    <property type="nucleotide sequence ID" value="NZ_WBXO01000004.1"/>
</dbReference>
<protein>
    <recommendedName>
        <fullName evidence="5 15">Nitrogenase molybdenum-iron protein beta chain</fullName>
        <ecNumber evidence="4 15">1.18.6.1</ecNumber>
    </recommendedName>
    <alternativeName>
        <fullName evidence="15">Dinitrogenase</fullName>
    </alternativeName>
</protein>
<evidence type="ECO:0000256" key="15">
    <source>
        <dbReference type="RuleBase" id="RU364127"/>
    </source>
</evidence>
<comment type="cofactor">
    <cofactor evidence="15">
        <name>[8Fe-7S] cluster</name>
        <dbReference type="ChEBI" id="CHEBI:21143"/>
    </cofactor>
    <text evidence="15">Binds 1 [8Fe-7S] cluster per heterodimer.</text>
</comment>
<keyword evidence="11 15" id="KW-0411">Iron-sulfur</keyword>
<comment type="function">
    <text evidence="1 15">This molybdenum-iron protein is part of the nitrogenase complex that catalyzes the key enzymatic reactions in nitrogen fixation.</text>
</comment>
<keyword evidence="9 15" id="KW-0560">Oxidoreductase</keyword>
<evidence type="ECO:0000256" key="6">
    <source>
        <dbReference type="ARBA" id="ARBA00022723"/>
    </source>
</evidence>
<dbReference type="PANTHER" id="PTHR33712">
    <property type="entry name" value="LIGHT-INDEPENDENT PROTOCHLOROPHYLLIDE REDUCTASE SUBUNIT B"/>
    <property type="match status" value="1"/>
</dbReference>
<comment type="similarity">
    <text evidence="2 14">Belongs to the NifD/NifK/NifE/NifN family.</text>
</comment>
<dbReference type="Gene3D" id="3.40.50.1980">
    <property type="entry name" value="Nitrogenase molybdenum iron protein domain"/>
    <property type="match status" value="3"/>
</dbReference>
<dbReference type="CDD" id="cd01974">
    <property type="entry name" value="Nitrogenase_MoFe_beta"/>
    <property type="match status" value="1"/>
</dbReference>
<dbReference type="GO" id="GO:0016163">
    <property type="term" value="F:nitrogenase activity"/>
    <property type="evidence" value="ECO:0007669"/>
    <property type="project" value="UniProtKB-EC"/>
</dbReference>
<evidence type="ECO:0000256" key="2">
    <source>
        <dbReference type="ARBA" id="ARBA00011002"/>
    </source>
</evidence>
<evidence type="ECO:0000256" key="4">
    <source>
        <dbReference type="ARBA" id="ARBA00012773"/>
    </source>
</evidence>
<evidence type="ECO:0000256" key="7">
    <source>
        <dbReference type="ARBA" id="ARBA00022741"/>
    </source>
</evidence>
<feature type="domain" description="Nitrogenase/oxidoreductase component 1" evidence="16">
    <location>
        <begin position="44"/>
        <end position="465"/>
    </location>
</feature>
<dbReference type="OrthoDB" id="9800746at2"/>
<dbReference type="PANTHER" id="PTHR33712:SF7">
    <property type="entry name" value="LIGHT-INDEPENDENT PROTOCHLOROPHYLLIDE REDUCTASE SUBUNIT B"/>
    <property type="match status" value="1"/>
</dbReference>
<evidence type="ECO:0000256" key="12">
    <source>
        <dbReference type="ARBA" id="ARBA00023231"/>
    </source>
</evidence>
<keyword evidence="18" id="KW-1185">Reference proteome</keyword>
<dbReference type="Gene3D" id="1.20.89.10">
    <property type="entry name" value="Nitrogenase Molybdenum-iron Protein, subunit B, domain 4"/>
    <property type="match status" value="1"/>
</dbReference>
<keyword evidence="10 15" id="KW-0408">Iron</keyword>
<dbReference type="GO" id="GO:0016612">
    <property type="term" value="C:molybdenum-iron nitrogenase complex"/>
    <property type="evidence" value="ECO:0007669"/>
    <property type="project" value="InterPro"/>
</dbReference>
<dbReference type="PROSITE" id="PS00699">
    <property type="entry name" value="NITROGENASE_1_1"/>
    <property type="match status" value="1"/>
</dbReference>
<sequence length="482" mass="52897">MSIESACCNNSCDNNTISEWIKSDEYKEKNFSREALTINPAKACQPLGAMLCALGIEGCLPFVHGSQGCAAYFRNNLSRHLREPVPTVSDSMTEDAAVFGGQANMIDGLKNAHALYHPAMMAVFTTCMAEVIGDDLKAFITNARSQGAIPEDFPIAFAHTPSFVGSHITGWDNMFKGLLQSLADPRHGKWTNGRLYIVPGFDAYPANLREYRRLVNAMGIPVTILPDASEPMDAPHTGEYELYPGGTPMSELADALNASGFIFMQKYSTLNSFKFVKNVQKINTEVVTMPIGIKNTDNFLMALTEMTGKAIPAELERERGRAVDAATDAHQYIHGRRFALFGDPDLLLGVTGFLLEMGGIPVHIVCTNGNAKFQKEMQALLATSPFGTEGKVYIGKDLWHLHSLLMTEPVDMLIGDSHGKYLAKDAGIPLARVGFPLTDRVNLHRSPIVGYQGAINLISLIANTFIEELDRTCPDERFELLR</sequence>
<keyword evidence="7 15" id="KW-0547">Nucleotide-binding</keyword>
<keyword evidence="6 15" id="KW-0479">Metal-binding</keyword>
<evidence type="ECO:0000256" key="3">
    <source>
        <dbReference type="ARBA" id="ARBA00011462"/>
    </source>
</evidence>
<dbReference type="Pfam" id="PF00148">
    <property type="entry name" value="Oxidored_nitro"/>
    <property type="match status" value="1"/>
</dbReference>
<evidence type="ECO:0000256" key="5">
    <source>
        <dbReference type="ARBA" id="ARBA00014775"/>
    </source>
</evidence>
<evidence type="ECO:0000256" key="13">
    <source>
        <dbReference type="ARBA" id="ARBA00047967"/>
    </source>
</evidence>
<comment type="subunit">
    <text evidence="3 15">Tetramer of two alpha and two beta chains. Forms complex with the iron protein (nitrogenase component 2).</text>
</comment>
<evidence type="ECO:0000256" key="14">
    <source>
        <dbReference type="RuleBase" id="RU004021"/>
    </source>
</evidence>
<dbReference type="InterPro" id="IPR050152">
    <property type="entry name" value="ChlB/BchB/BchZ"/>
</dbReference>
<evidence type="ECO:0000256" key="11">
    <source>
        <dbReference type="ARBA" id="ARBA00023014"/>
    </source>
</evidence>
<name>A0A6I0F118_9FIRM</name>
<evidence type="ECO:0000256" key="9">
    <source>
        <dbReference type="ARBA" id="ARBA00023002"/>
    </source>
</evidence>
<proteinExistence type="inferred from homology"/>
<dbReference type="SUPFAM" id="SSF53807">
    <property type="entry name" value="Helical backbone' metal receptor"/>
    <property type="match status" value="1"/>
</dbReference>
<dbReference type="GO" id="GO:0005524">
    <property type="term" value="F:ATP binding"/>
    <property type="evidence" value="ECO:0007669"/>
    <property type="project" value="UniProtKB-KW"/>
</dbReference>
<reference evidence="17 18" key="1">
    <citation type="submission" date="2019-10" db="EMBL/GenBank/DDBJ databases">
        <title>Whole-genome sequence of the extremophile Heliorestis acidaminivorans DSM 24790.</title>
        <authorList>
            <person name="Kyndt J.A."/>
            <person name="Meyer T.E."/>
        </authorList>
    </citation>
    <scope>NUCLEOTIDE SEQUENCE [LARGE SCALE GENOMIC DNA]</scope>
    <source>
        <strain evidence="17 18">DSM 24790</strain>
    </source>
</reference>
<dbReference type="GO" id="GO:0046872">
    <property type="term" value="F:metal ion binding"/>
    <property type="evidence" value="ECO:0007669"/>
    <property type="project" value="UniProtKB-KW"/>
</dbReference>
<dbReference type="InterPro" id="IPR000318">
    <property type="entry name" value="Nase_comp1_CS"/>
</dbReference>
<evidence type="ECO:0000313" key="18">
    <source>
        <dbReference type="Proteomes" id="UP000468766"/>
    </source>
</evidence>
<gene>
    <name evidence="17" type="primary">nifK</name>
    <name evidence="17" type="ORF">F9B85_06290</name>
</gene>